<keyword evidence="8 11" id="KW-1133">Transmembrane helix</keyword>
<dbReference type="GO" id="GO:0008237">
    <property type="term" value="F:metallopeptidase activity"/>
    <property type="evidence" value="ECO:0007669"/>
    <property type="project" value="UniProtKB-KW"/>
</dbReference>
<feature type="transmembrane region" description="Helical" evidence="11">
    <location>
        <begin position="747"/>
        <end position="766"/>
    </location>
</feature>
<dbReference type="Pfam" id="PF01435">
    <property type="entry name" value="Peptidase_M48"/>
    <property type="match status" value="1"/>
</dbReference>
<evidence type="ECO:0000259" key="12">
    <source>
        <dbReference type="Pfam" id="PF01435"/>
    </source>
</evidence>
<comment type="caution">
    <text evidence="13">The sequence shown here is derived from an EMBL/GenBank/DDBJ whole genome shotgun (WGS) entry which is preliminary data.</text>
</comment>
<feature type="domain" description="Peptidase M48" evidence="12">
    <location>
        <begin position="161"/>
        <end position="335"/>
    </location>
</feature>
<evidence type="ECO:0000256" key="6">
    <source>
        <dbReference type="ARBA" id="ARBA00022801"/>
    </source>
</evidence>
<dbReference type="Proteomes" id="UP001174050">
    <property type="component" value="Unassembled WGS sequence"/>
</dbReference>
<dbReference type="RefSeq" id="WP_290114826.1">
    <property type="nucleotide sequence ID" value="NZ_JAUEPL010000052.1"/>
</dbReference>
<evidence type="ECO:0000256" key="8">
    <source>
        <dbReference type="ARBA" id="ARBA00022989"/>
    </source>
</evidence>
<organism evidence="13 14">
    <name type="scientific">Streptomyces ficellus</name>
    <dbReference type="NCBI Taxonomy" id="1977088"/>
    <lineage>
        <taxon>Bacteria</taxon>
        <taxon>Bacillati</taxon>
        <taxon>Actinomycetota</taxon>
        <taxon>Actinomycetes</taxon>
        <taxon>Kitasatosporales</taxon>
        <taxon>Streptomycetaceae</taxon>
        <taxon>Streptomyces</taxon>
    </lineage>
</organism>
<dbReference type="EMBL" id="JAUEPL010000052">
    <property type="protein sequence ID" value="MDN3297462.1"/>
    <property type="molecule type" value="Genomic_DNA"/>
</dbReference>
<keyword evidence="6 13" id="KW-0378">Hydrolase</keyword>
<dbReference type="PANTHER" id="PTHR43221">
    <property type="entry name" value="PROTEASE HTPX"/>
    <property type="match status" value="1"/>
</dbReference>
<dbReference type="EC" id="3.4.24.-" evidence="13"/>
<feature type="transmembrane region" description="Helical" evidence="11">
    <location>
        <begin position="664"/>
        <end position="685"/>
    </location>
</feature>
<keyword evidence="4 11" id="KW-0812">Transmembrane</keyword>
<dbReference type="PANTHER" id="PTHR43221:SF2">
    <property type="entry name" value="PROTEASE HTPX HOMOLOG"/>
    <property type="match status" value="1"/>
</dbReference>
<feature type="transmembrane region" description="Helical" evidence="11">
    <location>
        <begin position="692"/>
        <end position="714"/>
    </location>
</feature>
<dbReference type="InterPro" id="IPR001915">
    <property type="entry name" value="Peptidase_M48"/>
</dbReference>
<evidence type="ECO:0000256" key="7">
    <source>
        <dbReference type="ARBA" id="ARBA00022833"/>
    </source>
</evidence>
<evidence type="ECO:0000256" key="4">
    <source>
        <dbReference type="ARBA" id="ARBA00022692"/>
    </source>
</evidence>
<feature type="transmembrane region" description="Helical" evidence="11">
    <location>
        <begin position="250"/>
        <end position="274"/>
    </location>
</feature>
<keyword evidence="10 11" id="KW-0472">Membrane</keyword>
<reference evidence="13" key="1">
    <citation type="submission" date="2023-06" db="EMBL/GenBank/DDBJ databases">
        <title>WGS-Sequencing of Streptomyces ficellus isolate 21 collected from sand in Gara Djebilet Iron Mine in Algeria.</title>
        <authorList>
            <person name="Zegers G.P."/>
            <person name="Gomez A."/>
            <person name="Gueddou A."/>
            <person name="Zahara A.F."/>
            <person name="Worth M."/>
            <person name="Sevigny J.L."/>
            <person name="Tisa L."/>
        </authorList>
    </citation>
    <scope>NUCLEOTIDE SEQUENCE</scope>
    <source>
        <strain evidence="13">AS11</strain>
    </source>
</reference>
<gene>
    <name evidence="13" type="ORF">QWM81_26175</name>
</gene>
<feature type="transmembrane region" description="Helical" evidence="11">
    <location>
        <begin position="623"/>
        <end position="644"/>
    </location>
</feature>
<sequence>MLDTLLRRARAGVADTGLRFALLMILVAVSSVTMLQTVLAPSPNDTPGDALGCLLAAGIDPNRQNLDNLLLSARHAETLAECMSGVPKVENAKGLIATCVLLVAAAVVYAWLPRWRNRKNRTVPVEAVSGDTGLTDELHELRELSGTGPRVRFRVDPTRTTAGAVAYGRTGRYTVCLHAGLLARRGTDPDGFRAVVLHELAHIRNRDVDFAYGSTALWRVFVVLALLPYLVHEARLLAEGLLGTTTSPFWPGAASILTYSVLSGLLLVALVHLARADLLRRRELHADVQAVAWGAHPAGWDHPDPSGAVVTPLRRVTALLRTHPGWAERRRVLDDPARMSGAGALEMLLTGVGASLLVHRILVVPGLSGATAGALLTAMLVAPVLFLVLRRSVAAAEAVGAAGAAEATGAVGPAGAAEAGGAGAGGPATGPAGVAGPAGAGAPDGRGRVESGVRAGLWLGAGLVTGAVIGGGHSGNGWLVEQPAYFLTLVVVAVVPSVWSAQFSRLTLAVPGRAPRTLASLANFLVTLGLLWGGLRWWQGSGSQLAVGIAVHDGALTDLIKQEFPGPWEDFARELSVISAVSPALTLLGNEIRLGAAALLMTLVPLLLHICVRGTGLRLRKTLLAGLAGGLLCWAGFVVGAYAIRGRRPGTVGERAGAFQYVHLWWQAAAVIVACLVTAAVVAGVSRRHWMLRALLAALVVQFMAYMAFFLLAAGDGCVGPLNNLGDRCHWLPANGRLVTEMVAGQSLTATVLLSACAALAGAAVSRALRGHRPVRAEAAASPAPGIRPWRAVLKRSAALALAVPTCLLTAVTHADDIGTSPRSSEAGRRFTELFDTPPTARVAKVREWQALAWLSKGGLDRMAALSEAFSALGEGLTEAADQKPNANGKIELDDQKFTRLCATLGKRAAEARDYFPLPFRELDQPWSTALRQLQQHARGCQDALATGENAKYPTPAERSRRFQQSLDGMLTAMNTASTALEKLRATALPPKNNA</sequence>
<keyword evidence="5" id="KW-0479">Metal-binding</keyword>
<accession>A0ABT7ZDY3</accession>
<feature type="transmembrane region" description="Helical" evidence="11">
    <location>
        <begin position="339"/>
        <end position="358"/>
    </location>
</feature>
<feature type="transmembrane region" description="Helical" evidence="11">
    <location>
        <begin position="518"/>
        <end position="538"/>
    </location>
</feature>
<feature type="transmembrane region" description="Helical" evidence="11">
    <location>
        <begin position="592"/>
        <end position="611"/>
    </location>
</feature>
<evidence type="ECO:0000256" key="2">
    <source>
        <dbReference type="ARBA" id="ARBA00022475"/>
    </source>
</evidence>
<feature type="transmembrane region" description="Helical" evidence="11">
    <location>
        <begin position="210"/>
        <end position="230"/>
    </location>
</feature>
<feature type="transmembrane region" description="Helical" evidence="11">
    <location>
        <begin position="370"/>
        <end position="389"/>
    </location>
</feature>
<dbReference type="Gene3D" id="3.30.2010.10">
    <property type="entry name" value="Metalloproteases ('zincins'), catalytic domain"/>
    <property type="match status" value="1"/>
</dbReference>
<keyword evidence="7" id="KW-0862">Zinc</keyword>
<name>A0ABT7ZDY3_9ACTN</name>
<dbReference type="InterPro" id="IPR050083">
    <property type="entry name" value="HtpX_protease"/>
</dbReference>
<feature type="transmembrane region" description="Helical" evidence="11">
    <location>
        <begin position="20"/>
        <end position="39"/>
    </location>
</feature>
<proteinExistence type="predicted"/>
<comment type="cofactor">
    <cofactor evidence="1">
        <name>Zn(2+)</name>
        <dbReference type="ChEBI" id="CHEBI:29105"/>
    </cofactor>
</comment>
<evidence type="ECO:0000256" key="9">
    <source>
        <dbReference type="ARBA" id="ARBA00023049"/>
    </source>
</evidence>
<evidence type="ECO:0000256" key="10">
    <source>
        <dbReference type="ARBA" id="ARBA00023136"/>
    </source>
</evidence>
<keyword evidence="9 13" id="KW-0482">Metalloprotease</keyword>
<protein>
    <submittedName>
        <fullName evidence="13">M48 family metalloprotease</fullName>
        <ecNumber evidence="13">3.4.24.-</ecNumber>
    </submittedName>
</protein>
<keyword evidence="2" id="KW-1003">Cell membrane</keyword>
<evidence type="ECO:0000256" key="5">
    <source>
        <dbReference type="ARBA" id="ARBA00022723"/>
    </source>
</evidence>
<feature type="transmembrane region" description="Helical" evidence="11">
    <location>
        <begin position="94"/>
        <end position="112"/>
    </location>
</feature>
<evidence type="ECO:0000313" key="14">
    <source>
        <dbReference type="Proteomes" id="UP001174050"/>
    </source>
</evidence>
<feature type="transmembrane region" description="Helical" evidence="11">
    <location>
        <begin position="455"/>
        <end position="472"/>
    </location>
</feature>
<keyword evidence="14" id="KW-1185">Reference proteome</keyword>
<feature type="transmembrane region" description="Helical" evidence="11">
    <location>
        <begin position="484"/>
        <end position="506"/>
    </location>
</feature>
<evidence type="ECO:0000256" key="1">
    <source>
        <dbReference type="ARBA" id="ARBA00001947"/>
    </source>
</evidence>
<evidence type="ECO:0000313" key="13">
    <source>
        <dbReference type="EMBL" id="MDN3297462.1"/>
    </source>
</evidence>
<evidence type="ECO:0000256" key="11">
    <source>
        <dbReference type="SAM" id="Phobius"/>
    </source>
</evidence>
<evidence type="ECO:0000256" key="3">
    <source>
        <dbReference type="ARBA" id="ARBA00022670"/>
    </source>
</evidence>
<keyword evidence="3" id="KW-0645">Protease</keyword>